<dbReference type="PANTHER" id="PTHR37833:SF1">
    <property type="entry name" value="SIGNAL PEPTIDE PROTEIN"/>
    <property type="match status" value="1"/>
</dbReference>
<protein>
    <recommendedName>
        <fullName evidence="4">DUF1573 domain-containing protein</fullName>
    </recommendedName>
</protein>
<keyword evidence="1" id="KW-0732">Signal</keyword>
<evidence type="ECO:0000256" key="1">
    <source>
        <dbReference type="SAM" id="SignalP"/>
    </source>
</evidence>
<dbReference type="PANTHER" id="PTHR37833">
    <property type="entry name" value="LIPOPROTEIN-RELATED"/>
    <property type="match status" value="1"/>
</dbReference>
<accession>A0A246G8Y1</accession>
<dbReference type="EMBL" id="MTCY01000039">
    <property type="protein sequence ID" value="OWP75554.1"/>
    <property type="molecule type" value="Genomic_DNA"/>
</dbReference>
<name>A0A246G8Y1_9FLAO</name>
<dbReference type="InterPro" id="IPR013783">
    <property type="entry name" value="Ig-like_fold"/>
</dbReference>
<dbReference type="Pfam" id="PF07610">
    <property type="entry name" value="DUF1573"/>
    <property type="match status" value="1"/>
</dbReference>
<dbReference type="OrthoDB" id="826619at2"/>
<dbReference type="Proteomes" id="UP000198034">
    <property type="component" value="Unassembled WGS sequence"/>
</dbReference>
<comment type="caution">
    <text evidence="2">The sequence shown here is derived from an EMBL/GenBank/DDBJ whole genome shotgun (WGS) entry which is preliminary data.</text>
</comment>
<gene>
    <name evidence="2" type="ORF">BWK62_11835</name>
</gene>
<dbReference type="InterPro" id="IPR011467">
    <property type="entry name" value="DUF1573"/>
</dbReference>
<proteinExistence type="predicted"/>
<dbReference type="Gene3D" id="2.60.40.10">
    <property type="entry name" value="Immunoglobulins"/>
    <property type="match status" value="1"/>
</dbReference>
<sequence>MKKAILTVATIVFLGNLSATAQEKAKKAASKAKMEVTKKVEEAKFEITKVSGPGMYVEKETIDYGTIEQGADGKREFVIVNNGNEPLIISNAQGSCGCTVPSFPKEPIAPGAKAVIGVKYDTNRVGAINKSVTVTTNMKDNPTKVLHITGNVVAKPTPTSPLDAKPTGPTVQ</sequence>
<feature type="signal peptide" evidence="1">
    <location>
        <begin position="1"/>
        <end position="21"/>
    </location>
</feature>
<dbReference type="AlphaFoldDB" id="A0A246G8Y1"/>
<organism evidence="2 3">
    <name type="scientific">Flavobacterium columnare</name>
    <dbReference type="NCBI Taxonomy" id="996"/>
    <lineage>
        <taxon>Bacteria</taxon>
        <taxon>Pseudomonadati</taxon>
        <taxon>Bacteroidota</taxon>
        <taxon>Flavobacteriia</taxon>
        <taxon>Flavobacteriales</taxon>
        <taxon>Flavobacteriaceae</taxon>
        <taxon>Flavobacterium</taxon>
    </lineage>
</organism>
<evidence type="ECO:0008006" key="4">
    <source>
        <dbReference type="Google" id="ProtNLM"/>
    </source>
</evidence>
<feature type="chain" id="PRO_5012828811" description="DUF1573 domain-containing protein" evidence="1">
    <location>
        <begin position="22"/>
        <end position="172"/>
    </location>
</feature>
<evidence type="ECO:0000313" key="3">
    <source>
        <dbReference type="Proteomes" id="UP000198034"/>
    </source>
</evidence>
<evidence type="ECO:0000313" key="2">
    <source>
        <dbReference type="EMBL" id="OWP75554.1"/>
    </source>
</evidence>
<reference evidence="2 3" key="1">
    <citation type="journal article" date="2017" name="Infect. Genet. Evol.">
        <title>Comparative genome analysis of fish pathogen Flavobacterium columnare reveals extensive sequence diversity within the species.</title>
        <authorList>
            <person name="Kayansamruaj P."/>
            <person name="Dong H.T."/>
            <person name="Hirono I."/>
            <person name="Kondo H."/>
            <person name="Senapin S."/>
            <person name="Rodkhum C."/>
        </authorList>
    </citation>
    <scope>NUCLEOTIDE SEQUENCE [LARGE SCALE GENOMIC DNA]</scope>
    <source>
        <strain evidence="2 3">1214</strain>
    </source>
</reference>